<dbReference type="GO" id="GO:0000428">
    <property type="term" value="C:DNA-directed RNA polymerase complex"/>
    <property type="evidence" value="ECO:0007669"/>
    <property type="project" value="UniProtKB-KW"/>
</dbReference>
<evidence type="ECO:0000256" key="9">
    <source>
        <dbReference type="ARBA" id="ARBA00023163"/>
    </source>
</evidence>
<dbReference type="EMBL" id="UGQU01000003">
    <property type="protein sequence ID" value="STZ63723.1"/>
    <property type="molecule type" value="Genomic_DNA"/>
</dbReference>
<evidence type="ECO:0000259" key="12">
    <source>
        <dbReference type="Pfam" id="PF04552"/>
    </source>
</evidence>
<dbReference type="GO" id="GO:0016779">
    <property type="term" value="F:nucleotidyltransferase activity"/>
    <property type="evidence" value="ECO:0007669"/>
    <property type="project" value="UniProtKB-KW"/>
</dbReference>
<feature type="domain" description="RNA polymerase sigma factor 54 DNA-binding" evidence="12">
    <location>
        <begin position="378"/>
        <end position="534"/>
    </location>
</feature>
<dbReference type="PRINTS" id="PR00045">
    <property type="entry name" value="SIGMA54FCT"/>
</dbReference>
<dbReference type="Gene3D" id="1.10.10.1330">
    <property type="entry name" value="RNA polymerase sigma-54 factor, core-binding domain"/>
    <property type="match status" value="1"/>
</dbReference>
<evidence type="ECO:0000256" key="10">
    <source>
        <dbReference type="PIRNR" id="PIRNR000774"/>
    </source>
</evidence>
<dbReference type="PROSITE" id="PS00718">
    <property type="entry name" value="SIGMA54_2"/>
    <property type="match status" value="1"/>
</dbReference>
<accession>A0A378TVF9</accession>
<dbReference type="InterPro" id="IPR038709">
    <property type="entry name" value="RpoN_core-bd_sf"/>
</dbReference>
<evidence type="ECO:0000256" key="1">
    <source>
        <dbReference type="ARBA" id="ARBA00008798"/>
    </source>
</evidence>
<dbReference type="Gene3D" id="1.10.10.60">
    <property type="entry name" value="Homeodomain-like"/>
    <property type="match status" value="1"/>
</dbReference>
<dbReference type="Pfam" id="PF00309">
    <property type="entry name" value="Sigma54_AID"/>
    <property type="match status" value="1"/>
</dbReference>
<dbReference type="GO" id="GO:0006352">
    <property type="term" value="P:DNA-templated transcription initiation"/>
    <property type="evidence" value="ECO:0007669"/>
    <property type="project" value="InterPro"/>
</dbReference>
<dbReference type="STRING" id="477.A9309_01710"/>
<gene>
    <name evidence="14" type="ORF">NCTC10359_02160</name>
</gene>
<sequence>MSLSFGLGVGLNQSQKLTPQMQQAIRLLALSHLELEQEVQMKLDSNPLLERVDESFEVEFDRDELSLDDWTDNNWQKNDKQSSDGSDGFDEPFESDSYDKLTKSGLDDGAMDSDWDNVYTPDFEYDGDFGASGRHDDEHEFLGATHTSIQEHVRFQMNFSPMNAKESLILDYLLDAMDEMGYIRLGVDELYQNLATLASFYQWEEAVSPPEIVSVLQRIQACSPTGVGARNLPECLRLQLDELTKDDPDLPFADEAYMVLGATTHLETNNIKALMQDTDLSSAEIKGAMAIIRSLNPEPASEFYKNEGSIDQSIDIPDILVIALEEAKGRYAKKSLVNVTDTDAWRVVLNQDIIPNLQINQEYASLIKKGDDGDDNVYLKDKLNDARLFIRSIDERNQNLLKVASCIVRRQQGFLERGVEAMIPLTLKNIADEIGLHESTVSRLTTNKTMLTPQGLYPLKYFFSSSVDSEDGEVSSIAISAQIQSMIQNEDPKKPLSDAYITGVLEERGVSISRRTVTKYREAMGILPSTLRKQKI</sequence>
<dbReference type="NCBIfam" id="TIGR02395">
    <property type="entry name" value="rpoN_sigma"/>
    <property type="match status" value="1"/>
</dbReference>
<evidence type="ECO:0000256" key="7">
    <source>
        <dbReference type="ARBA" id="ARBA00023082"/>
    </source>
</evidence>
<evidence type="ECO:0000256" key="2">
    <source>
        <dbReference type="ARBA" id="ARBA00019942"/>
    </source>
</evidence>
<dbReference type="Pfam" id="PF04963">
    <property type="entry name" value="Sigma54_CBD"/>
    <property type="match status" value="1"/>
</dbReference>
<comment type="function">
    <text evidence="10">Sigma factors are initiation factors that promote the attachment of RNA polymerase to specific initiation sites and are then released.</text>
</comment>
<dbReference type="PROSITE" id="PS50044">
    <property type="entry name" value="SIGMA54_3"/>
    <property type="match status" value="1"/>
</dbReference>
<dbReference type="GO" id="GO:0001216">
    <property type="term" value="F:DNA-binding transcription activator activity"/>
    <property type="evidence" value="ECO:0007669"/>
    <property type="project" value="InterPro"/>
</dbReference>
<dbReference type="Pfam" id="PF04552">
    <property type="entry name" value="Sigma54_DBD"/>
    <property type="match status" value="1"/>
</dbReference>
<dbReference type="PIRSF" id="PIRSF000774">
    <property type="entry name" value="RpoN"/>
    <property type="match status" value="1"/>
</dbReference>
<dbReference type="InterPro" id="IPR007634">
    <property type="entry name" value="RNA_pol_sigma_54_DNA-bd"/>
</dbReference>
<comment type="similarity">
    <text evidence="1 10">Belongs to the sigma-54 factor family.</text>
</comment>
<evidence type="ECO:0000256" key="8">
    <source>
        <dbReference type="ARBA" id="ARBA00023125"/>
    </source>
</evidence>
<feature type="region of interest" description="Disordered" evidence="11">
    <location>
        <begin position="71"/>
        <end position="94"/>
    </location>
</feature>
<protein>
    <recommendedName>
        <fullName evidence="2 10">RNA polymerase sigma-54 factor</fullName>
    </recommendedName>
</protein>
<evidence type="ECO:0000313" key="14">
    <source>
        <dbReference type="EMBL" id="STZ63723.1"/>
    </source>
</evidence>
<dbReference type="PANTHER" id="PTHR32248">
    <property type="entry name" value="RNA POLYMERASE SIGMA-54 FACTOR"/>
    <property type="match status" value="1"/>
</dbReference>
<dbReference type="RefSeq" id="WP_115008027.1">
    <property type="nucleotide sequence ID" value="NZ_UGQU01000003.1"/>
</dbReference>
<keyword evidence="4 10" id="KW-0808">Transferase</keyword>
<dbReference type="Proteomes" id="UP000254437">
    <property type="component" value="Unassembled WGS sequence"/>
</dbReference>
<evidence type="ECO:0000256" key="6">
    <source>
        <dbReference type="ARBA" id="ARBA00023015"/>
    </source>
</evidence>
<keyword evidence="8 10" id="KW-0238">DNA-binding</keyword>
<keyword evidence="9 10" id="KW-0804">Transcription</keyword>
<proteinExistence type="inferred from homology"/>
<keyword evidence="3 10" id="KW-0240">DNA-directed RNA polymerase</keyword>
<reference evidence="14 15" key="1">
    <citation type="submission" date="2018-06" db="EMBL/GenBank/DDBJ databases">
        <authorList>
            <consortium name="Pathogen Informatics"/>
            <person name="Doyle S."/>
        </authorList>
    </citation>
    <scope>NUCLEOTIDE SEQUENCE [LARGE SCALE GENOMIC DNA]</scope>
    <source>
        <strain evidence="14 15">NCTC10359</strain>
    </source>
</reference>
<evidence type="ECO:0000256" key="5">
    <source>
        <dbReference type="ARBA" id="ARBA00022695"/>
    </source>
</evidence>
<keyword evidence="6 10" id="KW-0805">Transcription regulation</keyword>
<dbReference type="PROSITE" id="PS00717">
    <property type="entry name" value="SIGMA54_1"/>
    <property type="match status" value="1"/>
</dbReference>
<evidence type="ECO:0000313" key="15">
    <source>
        <dbReference type="Proteomes" id="UP000254437"/>
    </source>
</evidence>
<dbReference type="GO" id="GO:0003677">
    <property type="term" value="F:DNA binding"/>
    <property type="evidence" value="ECO:0007669"/>
    <property type="project" value="UniProtKB-KW"/>
</dbReference>
<dbReference type="InterPro" id="IPR007046">
    <property type="entry name" value="RNA_pol_sigma_54_core-bd"/>
</dbReference>
<feature type="domain" description="RNA polymerase sigma factor 54 core-binding" evidence="13">
    <location>
        <begin position="144"/>
        <end position="363"/>
    </location>
</feature>
<dbReference type="InterPro" id="IPR000394">
    <property type="entry name" value="RNA_pol_sigma_54"/>
</dbReference>
<dbReference type="PANTHER" id="PTHR32248:SF4">
    <property type="entry name" value="RNA POLYMERASE SIGMA-54 FACTOR"/>
    <property type="match status" value="1"/>
</dbReference>
<evidence type="ECO:0000259" key="13">
    <source>
        <dbReference type="Pfam" id="PF04963"/>
    </source>
</evidence>
<dbReference type="GO" id="GO:0016987">
    <property type="term" value="F:sigma factor activity"/>
    <property type="evidence" value="ECO:0007669"/>
    <property type="project" value="UniProtKB-KW"/>
</dbReference>
<evidence type="ECO:0000256" key="4">
    <source>
        <dbReference type="ARBA" id="ARBA00022679"/>
    </source>
</evidence>
<keyword evidence="7 10" id="KW-0731">Sigma factor</keyword>
<keyword evidence="5 10" id="KW-0548">Nucleotidyltransferase</keyword>
<dbReference type="AlphaFoldDB" id="A0A378TVF9"/>
<organism evidence="14 15">
    <name type="scientific">Moraxella lacunata</name>
    <dbReference type="NCBI Taxonomy" id="477"/>
    <lineage>
        <taxon>Bacteria</taxon>
        <taxon>Pseudomonadati</taxon>
        <taxon>Pseudomonadota</taxon>
        <taxon>Gammaproteobacteria</taxon>
        <taxon>Moraxellales</taxon>
        <taxon>Moraxellaceae</taxon>
        <taxon>Moraxella</taxon>
    </lineage>
</organism>
<name>A0A378TVF9_MORLA</name>
<evidence type="ECO:0000256" key="3">
    <source>
        <dbReference type="ARBA" id="ARBA00022478"/>
    </source>
</evidence>
<evidence type="ECO:0000256" key="11">
    <source>
        <dbReference type="SAM" id="MobiDB-lite"/>
    </source>
</evidence>